<comment type="subcellular location">
    <subcellularLocation>
        <location evidence="1">Membrane</location>
        <topology evidence="1">Multi-pass membrane protein</topology>
    </subcellularLocation>
</comment>
<protein>
    <recommendedName>
        <fullName evidence="13">Mitochondrial carrier protein</fullName>
    </recommendedName>
</protein>
<organism evidence="11 12">
    <name type="scientific">Cyclotella cryptica</name>
    <dbReference type="NCBI Taxonomy" id="29204"/>
    <lineage>
        <taxon>Eukaryota</taxon>
        <taxon>Sar</taxon>
        <taxon>Stramenopiles</taxon>
        <taxon>Ochrophyta</taxon>
        <taxon>Bacillariophyta</taxon>
        <taxon>Coscinodiscophyceae</taxon>
        <taxon>Thalassiosirophycidae</taxon>
        <taxon>Stephanodiscales</taxon>
        <taxon>Stephanodiscaceae</taxon>
        <taxon>Cyclotella</taxon>
    </lineage>
</organism>
<dbReference type="InterPro" id="IPR018108">
    <property type="entry name" value="MCP_transmembrane"/>
</dbReference>
<keyword evidence="4 8" id="KW-0812">Transmembrane</keyword>
<keyword evidence="6" id="KW-1133">Transmembrane helix</keyword>
<feature type="signal peptide" evidence="10">
    <location>
        <begin position="1"/>
        <end position="26"/>
    </location>
</feature>
<keyword evidence="7 8" id="KW-0472">Membrane</keyword>
<evidence type="ECO:0000256" key="1">
    <source>
        <dbReference type="ARBA" id="ARBA00004141"/>
    </source>
</evidence>
<feature type="repeat" description="Solcar" evidence="8">
    <location>
        <begin position="133"/>
        <end position="211"/>
    </location>
</feature>
<dbReference type="InterPro" id="IPR023395">
    <property type="entry name" value="MCP_dom_sf"/>
</dbReference>
<dbReference type="GO" id="GO:0016020">
    <property type="term" value="C:membrane"/>
    <property type="evidence" value="ECO:0007669"/>
    <property type="project" value="UniProtKB-SubCell"/>
</dbReference>
<feature type="repeat" description="Solcar" evidence="8">
    <location>
        <begin position="237"/>
        <end position="325"/>
    </location>
</feature>
<dbReference type="Pfam" id="PF00153">
    <property type="entry name" value="Mito_carr"/>
    <property type="match status" value="2"/>
</dbReference>
<name>A0ABD3P9N8_9STRA</name>
<evidence type="ECO:0000256" key="3">
    <source>
        <dbReference type="ARBA" id="ARBA00022448"/>
    </source>
</evidence>
<keyword evidence="3 9" id="KW-0813">Transport</keyword>
<dbReference type="Gene3D" id="1.50.40.10">
    <property type="entry name" value="Mitochondrial carrier domain"/>
    <property type="match status" value="1"/>
</dbReference>
<reference evidence="11 12" key="1">
    <citation type="journal article" date="2020" name="G3 (Bethesda)">
        <title>Improved Reference Genome for Cyclotella cryptica CCMP332, a Model for Cell Wall Morphogenesis, Salinity Adaptation, and Lipid Production in Diatoms (Bacillariophyta).</title>
        <authorList>
            <person name="Roberts W.R."/>
            <person name="Downey K.M."/>
            <person name="Ruck E.C."/>
            <person name="Traller J.C."/>
            <person name="Alverson A.J."/>
        </authorList>
    </citation>
    <scope>NUCLEOTIDE SEQUENCE [LARGE SCALE GENOMIC DNA]</scope>
    <source>
        <strain evidence="11 12">CCMP332</strain>
    </source>
</reference>
<comment type="similarity">
    <text evidence="2 9">Belongs to the mitochondrial carrier (TC 2.A.29) family.</text>
</comment>
<keyword evidence="10" id="KW-0732">Signal</keyword>
<evidence type="ECO:0000256" key="2">
    <source>
        <dbReference type="ARBA" id="ARBA00006375"/>
    </source>
</evidence>
<evidence type="ECO:0000256" key="10">
    <source>
        <dbReference type="SAM" id="SignalP"/>
    </source>
</evidence>
<dbReference type="EMBL" id="JABMIG020000227">
    <property type="protein sequence ID" value="KAL3784870.1"/>
    <property type="molecule type" value="Genomic_DNA"/>
</dbReference>
<evidence type="ECO:0000256" key="5">
    <source>
        <dbReference type="ARBA" id="ARBA00022737"/>
    </source>
</evidence>
<evidence type="ECO:0000313" key="11">
    <source>
        <dbReference type="EMBL" id="KAL3784870.1"/>
    </source>
</evidence>
<feature type="chain" id="PRO_5044794950" description="Mitochondrial carrier protein" evidence="10">
    <location>
        <begin position="27"/>
        <end position="330"/>
    </location>
</feature>
<keyword evidence="5" id="KW-0677">Repeat</keyword>
<evidence type="ECO:0000256" key="4">
    <source>
        <dbReference type="ARBA" id="ARBA00022692"/>
    </source>
</evidence>
<evidence type="ECO:0000256" key="7">
    <source>
        <dbReference type="ARBA" id="ARBA00023136"/>
    </source>
</evidence>
<dbReference type="PANTHER" id="PTHR45667">
    <property type="entry name" value="S-ADENOSYLMETHIONINE MITOCHONDRIAL CARRIER PROTEIN"/>
    <property type="match status" value="1"/>
</dbReference>
<evidence type="ECO:0000256" key="6">
    <source>
        <dbReference type="ARBA" id="ARBA00022989"/>
    </source>
</evidence>
<dbReference type="Proteomes" id="UP001516023">
    <property type="component" value="Unassembled WGS sequence"/>
</dbReference>
<evidence type="ECO:0000313" key="12">
    <source>
        <dbReference type="Proteomes" id="UP001516023"/>
    </source>
</evidence>
<evidence type="ECO:0000256" key="8">
    <source>
        <dbReference type="PROSITE-ProRule" id="PRU00282"/>
    </source>
</evidence>
<dbReference type="PROSITE" id="PS50920">
    <property type="entry name" value="SOLCAR"/>
    <property type="match status" value="2"/>
</dbReference>
<evidence type="ECO:0000256" key="9">
    <source>
        <dbReference type="RuleBase" id="RU000488"/>
    </source>
</evidence>
<proteinExistence type="inferred from homology"/>
<dbReference type="AlphaFoldDB" id="A0ABD3P9N8"/>
<gene>
    <name evidence="11" type="ORF">HJC23_012473</name>
</gene>
<comment type="caution">
    <text evidence="11">The sequence shown here is derived from an EMBL/GenBank/DDBJ whole genome shotgun (WGS) entry which is preliminary data.</text>
</comment>
<accession>A0ABD3P9N8</accession>
<keyword evidence="12" id="KW-1185">Reference proteome</keyword>
<evidence type="ECO:0008006" key="13">
    <source>
        <dbReference type="Google" id="ProtNLM"/>
    </source>
</evidence>
<sequence>MSAKPLKRRMFKKLFQILVLCNGTWASSPRKHHIHRATTTSKHDNYRRGSSVATSTMTMANRVIAGGTSRALAQALLYPVDALRTLAQTRDGRTLADVGMQALLRGCAQTSSFALFTGAIQFGIFGMVNPRCGPLVASACGAAGSCLVSVPQEVIKQRLVTGVYGSFREAASTIWKNEGLLGFYNSWKPTVSRNVPFVVTTFTCRDILRSRLKMLKEQPTELNSKSGSLNSPKVADTSTLENLGTGVASALIAVFVTQPIDVIKTRMMTQAASHAAPYTSALNCAWTVLKTEGWQKLYSGIGQRSVYMCGLWGITFMLEPMVTEYLDSKK</sequence>
<dbReference type="SUPFAM" id="SSF103506">
    <property type="entry name" value="Mitochondrial carrier"/>
    <property type="match status" value="1"/>
</dbReference>